<feature type="domain" description="Transposase (putative) YhgA-like" evidence="2">
    <location>
        <begin position="8"/>
        <end position="209"/>
    </location>
</feature>
<evidence type="ECO:0000256" key="1">
    <source>
        <dbReference type="ARBA" id="ARBA00009787"/>
    </source>
</evidence>
<comment type="similarity">
    <text evidence="1">Belongs to the Rpn/YhgA-like nuclease family.</text>
</comment>
<accession>D4BIX5</accession>
<dbReference type="EMBL" id="ABWL02000023">
    <property type="protein sequence ID" value="EFE06369.1"/>
    <property type="molecule type" value="Genomic_DNA"/>
</dbReference>
<dbReference type="AlphaFoldDB" id="D4BIX5"/>
<dbReference type="InterPro" id="IPR006842">
    <property type="entry name" value="Transposase_31"/>
</dbReference>
<name>D4BIX5_9ENTR</name>
<dbReference type="NCBIfam" id="TIGR01784">
    <property type="entry name" value="T_den_put_tspse"/>
    <property type="match status" value="1"/>
</dbReference>
<dbReference type="RefSeq" id="WP_006687682.1">
    <property type="nucleotide sequence ID" value="NZ_GG730302.1"/>
</dbReference>
<proteinExistence type="inferred from homology"/>
<dbReference type="PANTHER" id="PTHR34611:SF2">
    <property type="entry name" value="INACTIVE RECOMBINATION-PROMOTING NUCLEASE-LIKE PROTEIN RPNE-RELATED"/>
    <property type="match status" value="1"/>
</dbReference>
<evidence type="ECO:0000313" key="3">
    <source>
        <dbReference type="EMBL" id="EFE06369.1"/>
    </source>
</evidence>
<dbReference type="eggNOG" id="COG5464">
    <property type="taxonomic scope" value="Bacteria"/>
</dbReference>
<gene>
    <name evidence="3" type="ORF">CIT292_10492</name>
</gene>
<dbReference type="GO" id="GO:0006310">
    <property type="term" value="P:DNA recombination"/>
    <property type="evidence" value="ECO:0007669"/>
    <property type="project" value="TreeGrafter"/>
</dbReference>
<protein>
    <recommendedName>
        <fullName evidence="2">Transposase (putative) YhgA-like domain-containing protein</fullName>
    </recommendedName>
</protein>
<dbReference type="Pfam" id="PF04754">
    <property type="entry name" value="Transposase_31"/>
    <property type="match status" value="1"/>
</dbReference>
<reference evidence="3 4" key="1">
    <citation type="submission" date="2010-02" db="EMBL/GenBank/DDBJ databases">
        <authorList>
            <person name="Weinstock G."/>
            <person name="Sodergren E."/>
            <person name="Clifton S."/>
            <person name="Fulton L."/>
            <person name="Fulton B."/>
            <person name="Courtney L."/>
            <person name="Fronick C."/>
            <person name="Harrison M."/>
            <person name="Strong C."/>
            <person name="Farmer C."/>
            <person name="Delahaunty K."/>
            <person name="Markovic C."/>
            <person name="Hall O."/>
            <person name="Minx P."/>
            <person name="Tomlinson C."/>
            <person name="Mitreva M."/>
            <person name="Nelson J."/>
            <person name="Hou S."/>
            <person name="Wollam A."/>
            <person name="Pepin K.H."/>
            <person name="Johnson M."/>
            <person name="Bhonagiri V."/>
            <person name="Zhang X."/>
            <person name="Suruliraj S."/>
            <person name="Warren W."/>
            <person name="Chinwalla A."/>
            <person name="Mardis E.R."/>
            <person name="Wilson R.K."/>
        </authorList>
    </citation>
    <scope>NUCLEOTIDE SEQUENCE [LARGE SCALE GENOMIC DNA]</scope>
    <source>
        <strain evidence="3 4">ATCC 29220</strain>
    </source>
</reference>
<dbReference type="InterPro" id="IPR010106">
    <property type="entry name" value="RpnA"/>
</dbReference>
<sequence>MKKNTTSTPHDAVFKKFLSHPETARDFLDTYLPAPLRELCDLNTLKLESGSFIEEDLRASYSDVLWSLKTRTGKGYIYALIEHQSSPDAHMAFRMMRYAIAAMQNHLDAGHKKLPLVVPILFYHGVASPYPFSLCWLDEFDDPETARQLYGAAFPLVDITVVSDDEIMQHRRMALLELVQKHIRERDLMVLVDKLVALLIKGHANDSQVETLFNYLVQSGSAPRFEAFIRKVALRVPQHKERLMTIAECLRESGRRTGHRSGLQEGLQKGLLEGKLEGKKDEALRIAHAMLEKGLDRELVLIVTGLSLDELTAHSD</sequence>
<dbReference type="PANTHER" id="PTHR34611">
    <property type="match status" value="1"/>
</dbReference>
<comment type="caution">
    <text evidence="3">The sequence shown here is derived from an EMBL/GenBank/DDBJ whole genome shotgun (WGS) entry which is preliminary data.</text>
</comment>
<dbReference type="Proteomes" id="UP000003880">
    <property type="component" value="Unassembled WGS sequence"/>
</dbReference>
<dbReference type="HOGENOM" id="CLU_059548_1_0_6"/>
<dbReference type="InterPro" id="IPR051699">
    <property type="entry name" value="Rpn/YhgA-like_nuclease"/>
</dbReference>
<evidence type="ECO:0000259" key="2">
    <source>
        <dbReference type="Pfam" id="PF04754"/>
    </source>
</evidence>
<evidence type="ECO:0000313" key="4">
    <source>
        <dbReference type="Proteomes" id="UP000003880"/>
    </source>
</evidence>
<dbReference type="GO" id="GO:1990238">
    <property type="term" value="F:double-stranded DNA endonuclease activity"/>
    <property type="evidence" value="ECO:0007669"/>
    <property type="project" value="TreeGrafter"/>
</dbReference>
<organism evidence="3 4">
    <name type="scientific">Citrobacter youngae ATCC 29220</name>
    <dbReference type="NCBI Taxonomy" id="500640"/>
    <lineage>
        <taxon>Bacteria</taxon>
        <taxon>Pseudomonadati</taxon>
        <taxon>Pseudomonadota</taxon>
        <taxon>Gammaproteobacteria</taxon>
        <taxon>Enterobacterales</taxon>
        <taxon>Enterobacteriaceae</taxon>
        <taxon>Citrobacter</taxon>
        <taxon>Citrobacter freundii complex</taxon>
    </lineage>
</organism>